<dbReference type="NCBIfam" id="TIGR01414">
    <property type="entry name" value="autotrans_barl"/>
    <property type="match status" value="1"/>
</dbReference>
<evidence type="ECO:0000256" key="1">
    <source>
        <dbReference type="SAM" id="MobiDB-lite"/>
    </source>
</evidence>
<evidence type="ECO:0000256" key="2">
    <source>
        <dbReference type="SAM" id="SignalP"/>
    </source>
</evidence>
<dbReference type="InterPro" id="IPR050909">
    <property type="entry name" value="Bact_Autotransporter_VF"/>
</dbReference>
<sequence>MSNLNNRFIKHFLTFGLIFPISNSLMADANVPCGNGVTITNVTVFGGSYTSSNVCGNNVTITTSDSKNINGGSETNNTNGIYFAQNGPHPAFIFGDDLTVRTSGSFVDAIRTNGQQASNGVYTVIAGDRATLIATGSNSNGINVAQSPNGQAGYGRVYLGSNSTITVDSGTAVRVNLSSQAPYYNLAYVADNSIITAGGTGTNGTNSMGYAVYAGNRDSVLTNGTAYGTNAVAIIGSGATITSTGSEGHAVYANKGGVVQLQGTAGATSVSAEGDNADGLRAEKKLTADNNFNALGGRIELTGDAIISVNALNGGYAMHTLGEGSVISSAQTNYYIGSDDKLYNGAGSIVNDAAKTTNSTSGIYTITGNLFAESGLIDLNMTDGSQFTGMTKVGEYAYTDASSAPVTDAKGNINLNINGVNSVWNMTADSEMTNLTLDGATLKYVEPAAGSTLFPKTLIVNGNYAATNGTLVLNTVLGNDSSSTDKLIVKGDTSGHTDVRIVNAGGNGALTTSGIEIVEVEGNSAGTFGNSQRIVAGAFDYFVRSGSTIAGANANNWYLVSQSGSVNPPNPTPDPDPTPTPNPDPEVDPVSPYRPESGSYLANLAAANTMFITRLHDRLGETQYTDALTGEKRVTSMWMRQVGEHLRFSDSSSQLRTRSNSYVVQIGGDLAQWSNNDLDRWHVGLMAGYANNHNQTRSSLTGFTSKGNVSGYSAGLYGTWYANNVDKTGTYVDTWVMYSWFDNEVKGDQLATESYKSNGVTASIESGYSFKLGGDERKSYWVQPKAQVIWMGVDADNHVEQNGTRVTSKADDNIMTRLGVRAYVKGHHEMDDGKDREFEPFIELNWIYNTEDYTVKMNQYENSQSGAKNLGEVKLGVEGKLNNNLTGWVNTGYQFGSHAYNDVQAMFGVKYSF</sequence>
<dbReference type="RefSeq" id="WP_232054933.1">
    <property type="nucleotide sequence ID" value="NZ_LR698987.1"/>
</dbReference>
<dbReference type="Pfam" id="PF03797">
    <property type="entry name" value="Autotransporter"/>
    <property type="match status" value="1"/>
</dbReference>
<dbReference type="KEGG" id="lri:NCTC12151_03432"/>
<protein>
    <submittedName>
        <fullName evidence="4">Outer membrane protein IcsA autotransporter</fullName>
    </submittedName>
</protein>
<evidence type="ECO:0000313" key="5">
    <source>
        <dbReference type="Proteomes" id="UP000249005"/>
    </source>
</evidence>
<dbReference type="InterPro" id="IPR043990">
    <property type="entry name" value="AC_1"/>
</dbReference>
<dbReference type="SUPFAM" id="SSF103515">
    <property type="entry name" value="Autotransporter"/>
    <property type="match status" value="1"/>
</dbReference>
<proteinExistence type="predicted"/>
<dbReference type="SMART" id="SM00869">
    <property type="entry name" value="Autotransporter"/>
    <property type="match status" value="1"/>
</dbReference>
<keyword evidence="5" id="KW-1185">Reference proteome</keyword>
<accession>A0A2X4V7D9</accession>
<gene>
    <name evidence="4" type="primary">icsA_22</name>
    <name evidence="4" type="ORF">NCTC12151_03432</name>
</gene>
<feature type="region of interest" description="Disordered" evidence="1">
    <location>
        <begin position="563"/>
        <end position="595"/>
    </location>
</feature>
<feature type="domain" description="Autotransporter" evidence="3">
    <location>
        <begin position="630"/>
        <end position="913"/>
    </location>
</feature>
<dbReference type="Proteomes" id="UP000249005">
    <property type="component" value="Chromosome 1"/>
</dbReference>
<evidence type="ECO:0000259" key="3">
    <source>
        <dbReference type="PROSITE" id="PS51208"/>
    </source>
</evidence>
<evidence type="ECO:0000313" key="4">
    <source>
        <dbReference type="EMBL" id="SQI44098.1"/>
    </source>
</evidence>
<dbReference type="InterPro" id="IPR006315">
    <property type="entry name" value="OM_autotransptr_brl_dom"/>
</dbReference>
<name>A0A2X4V7D9_9GAMM</name>
<dbReference type="Pfam" id="PF18883">
    <property type="entry name" value="AC_1"/>
    <property type="match status" value="1"/>
</dbReference>
<dbReference type="SUPFAM" id="SSF51126">
    <property type="entry name" value="Pectin lyase-like"/>
    <property type="match status" value="1"/>
</dbReference>
<keyword evidence="2" id="KW-0732">Signal</keyword>
<dbReference type="PROSITE" id="PS51208">
    <property type="entry name" value="AUTOTRANSPORTER"/>
    <property type="match status" value="1"/>
</dbReference>
<dbReference type="InterPro" id="IPR005546">
    <property type="entry name" value="Autotransporte_beta"/>
</dbReference>
<dbReference type="AlphaFoldDB" id="A0A2X4V7D9"/>
<dbReference type="InterPro" id="IPR036709">
    <property type="entry name" value="Autotransporte_beta_dom_sf"/>
</dbReference>
<dbReference type="GO" id="GO:0019867">
    <property type="term" value="C:outer membrane"/>
    <property type="evidence" value="ECO:0007669"/>
    <property type="project" value="InterPro"/>
</dbReference>
<organism evidence="4 5">
    <name type="scientific">Leminorella richardii</name>
    <dbReference type="NCBI Taxonomy" id="158841"/>
    <lineage>
        <taxon>Bacteria</taxon>
        <taxon>Pseudomonadati</taxon>
        <taxon>Pseudomonadota</taxon>
        <taxon>Gammaproteobacteria</taxon>
        <taxon>Enterobacterales</taxon>
        <taxon>Budviciaceae</taxon>
        <taxon>Leminorella</taxon>
    </lineage>
</organism>
<dbReference type="Gene3D" id="2.40.128.130">
    <property type="entry name" value="Autotransporter beta-domain"/>
    <property type="match status" value="1"/>
</dbReference>
<dbReference type="PANTHER" id="PTHR12338">
    <property type="entry name" value="AUTOTRANSPORTER"/>
    <property type="match status" value="1"/>
</dbReference>
<dbReference type="CDD" id="cd01344">
    <property type="entry name" value="PL2_Passenger_AT"/>
    <property type="match status" value="1"/>
</dbReference>
<dbReference type="InterPro" id="IPR011050">
    <property type="entry name" value="Pectin_lyase_fold/virulence"/>
</dbReference>
<feature type="compositionally biased region" description="Pro residues" evidence="1">
    <location>
        <begin position="568"/>
        <end position="584"/>
    </location>
</feature>
<feature type="signal peptide" evidence="2">
    <location>
        <begin position="1"/>
        <end position="27"/>
    </location>
</feature>
<dbReference type="Gene3D" id="2.160.20.20">
    <property type="match status" value="1"/>
</dbReference>
<dbReference type="InterPro" id="IPR012332">
    <property type="entry name" value="Autotransporter_pectin_lyase_C"/>
</dbReference>
<reference evidence="4 5" key="1">
    <citation type="submission" date="2018-06" db="EMBL/GenBank/DDBJ databases">
        <authorList>
            <consortium name="Pathogen Informatics"/>
            <person name="Doyle S."/>
        </authorList>
    </citation>
    <scope>NUCLEOTIDE SEQUENCE [LARGE SCALE GENOMIC DNA]</scope>
    <source>
        <strain evidence="4 5">NCTC12151</strain>
    </source>
</reference>
<dbReference type="PANTHER" id="PTHR12338:SF5">
    <property type="entry name" value="ANTIGEN 43-RELATED"/>
    <property type="match status" value="1"/>
</dbReference>
<feature type="chain" id="PRO_5016137192" evidence="2">
    <location>
        <begin position="28"/>
        <end position="913"/>
    </location>
</feature>
<dbReference type="EMBL" id="LS483470">
    <property type="protein sequence ID" value="SQI44098.1"/>
    <property type="molecule type" value="Genomic_DNA"/>
</dbReference>